<dbReference type="AlphaFoldDB" id="M1UU67"/>
<dbReference type="InterPro" id="IPR004347">
    <property type="entry name" value="Pup_ligase/deamidase"/>
</dbReference>
<evidence type="ECO:0008006" key="5">
    <source>
        <dbReference type="Google" id="ProtNLM"/>
    </source>
</evidence>
<dbReference type="GO" id="GO:0005524">
    <property type="term" value="F:ATP binding"/>
    <property type="evidence" value="ECO:0007669"/>
    <property type="project" value="TreeGrafter"/>
</dbReference>
<protein>
    <recommendedName>
        <fullName evidence="5">Proteasome accessory factor PafA2</fullName>
    </recommendedName>
</protein>
<organism evidence="3 4">
    <name type="scientific">Corynebacterium callunae DSM 20147</name>
    <dbReference type="NCBI Taxonomy" id="1121353"/>
    <lineage>
        <taxon>Bacteria</taxon>
        <taxon>Bacillati</taxon>
        <taxon>Actinomycetota</taxon>
        <taxon>Actinomycetes</taxon>
        <taxon>Mycobacteriales</taxon>
        <taxon>Corynebacteriaceae</taxon>
        <taxon>Corynebacterium</taxon>
    </lineage>
</organism>
<dbReference type="GO" id="GO:0070490">
    <property type="term" value="P:protein pupylation"/>
    <property type="evidence" value="ECO:0007669"/>
    <property type="project" value="TreeGrafter"/>
</dbReference>
<dbReference type="Proteomes" id="UP000011760">
    <property type="component" value="Chromosome"/>
</dbReference>
<dbReference type="GO" id="GO:0008233">
    <property type="term" value="F:peptidase activity"/>
    <property type="evidence" value="ECO:0007669"/>
    <property type="project" value="InterPro"/>
</dbReference>
<dbReference type="InterPro" id="IPR022366">
    <property type="entry name" value="Pup_deamidase"/>
</dbReference>
<dbReference type="EMBL" id="CP004354">
    <property type="protein sequence ID" value="AGG66817.1"/>
    <property type="molecule type" value="Genomic_DNA"/>
</dbReference>
<dbReference type="GO" id="GO:0019941">
    <property type="term" value="P:modification-dependent protein catabolic process"/>
    <property type="evidence" value="ECO:0007669"/>
    <property type="project" value="InterPro"/>
</dbReference>
<comment type="similarity">
    <text evidence="1">Belongs to the Pup ligase/Pup deamidase family. Pup deamidase subfamily.</text>
</comment>
<dbReference type="PANTHER" id="PTHR42307">
    <property type="entry name" value="PUP DEAMIDASE/DEPUPYLASE"/>
    <property type="match status" value="1"/>
</dbReference>
<proteinExistence type="inferred from homology"/>
<dbReference type="PATRIC" id="fig|1121353.3.peg.1399"/>
<evidence type="ECO:0000256" key="1">
    <source>
        <dbReference type="ARBA" id="ARBA00009114"/>
    </source>
</evidence>
<feature type="active site" description="Proton acceptor" evidence="2">
    <location>
        <position position="97"/>
    </location>
</feature>
<dbReference type="PANTHER" id="PTHR42307:SF2">
    <property type="entry name" value="PUP DEAMIDASE_DEPUPYLASE"/>
    <property type="match status" value="1"/>
</dbReference>
<sequence>MLVGMDRFIGAETEYGISTPSNPVLSPIVTSTHTVVAYSIARGFGEHRVRWDYEQETPLRDIRGFDLRRYHQAPVVDPFSMGVANVFVSNGARFYVDHAHPEYSSPEVNNAWDAMVYDAAGDHILMQAVSDVASFSSQDHSVLDGHPPCPPLKIYKNNVDGKGASYGAHENYRYARDLDFDVLAQALIPFFVCRQVIIGAGRVGLGQHGDKPGFQISQRADYIEQEISLETTLNRGIINTRDEPHTNADNWGRLHVIIGDANMSHSSNFLKFGMTALVLDAIEAGVDFSDLRLAHAVAEVSRVSHDLTLSHKLELVDGRRLSALEVLGVYRDRVAKYATTAKERELLELWDEVMQLLATDPLSTSHILDWTAKLALIRSFETRGLSIDNPKMQLIDLQYSDIDPARSLYHALVNKGRMRTLVSQETIAQAAATPPTNSRAFFRGQMMEKFGEAVLAANWESLIVQASHEDPIRIATTELDGLTQEVIGELLDKASTIDEVIAGLERAGATSLAKLKTT</sequence>
<dbReference type="HOGENOM" id="CLU_040524_1_0_11"/>
<gene>
    <name evidence="3" type="ORF">H924_06865</name>
</gene>
<evidence type="ECO:0000256" key="2">
    <source>
        <dbReference type="PIRSR" id="PIRSR018077-1"/>
    </source>
</evidence>
<evidence type="ECO:0000313" key="4">
    <source>
        <dbReference type="Proteomes" id="UP000011760"/>
    </source>
</evidence>
<dbReference type="KEGG" id="ccn:H924_06865"/>
<accession>M1UU67</accession>
<dbReference type="GO" id="GO:0016811">
    <property type="term" value="F:hydrolase activity, acting on carbon-nitrogen (but not peptide) bonds, in linear amides"/>
    <property type="evidence" value="ECO:0007669"/>
    <property type="project" value="InterPro"/>
</dbReference>
<dbReference type="PIRSF" id="PIRSF018077">
    <property type="entry name" value="UCP018077"/>
    <property type="match status" value="1"/>
</dbReference>
<dbReference type="Pfam" id="PF03136">
    <property type="entry name" value="Pup_ligase"/>
    <property type="match status" value="1"/>
</dbReference>
<dbReference type="NCBIfam" id="TIGR03688">
    <property type="entry name" value="depupylase_Dop"/>
    <property type="match status" value="1"/>
</dbReference>
<dbReference type="eggNOG" id="COG4122">
    <property type="taxonomic scope" value="Bacteria"/>
</dbReference>
<evidence type="ECO:0000313" key="3">
    <source>
        <dbReference type="EMBL" id="AGG66817.1"/>
    </source>
</evidence>
<name>M1UU67_9CORY</name>
<dbReference type="STRING" id="1121353.H924_06865"/>
<dbReference type="GO" id="GO:0010498">
    <property type="term" value="P:proteasomal protein catabolic process"/>
    <property type="evidence" value="ECO:0007669"/>
    <property type="project" value="InterPro"/>
</dbReference>
<keyword evidence="4" id="KW-1185">Reference proteome</keyword>
<reference evidence="3 4" key="1">
    <citation type="submission" date="2013-02" db="EMBL/GenBank/DDBJ databases">
        <title>The complete genome sequence of Corynebacterium callunae DSM 20147.</title>
        <authorList>
            <person name="Ruckert C."/>
            <person name="Albersmeier A."/>
            <person name="Kalinowski J."/>
        </authorList>
    </citation>
    <scope>NUCLEOTIDE SEQUENCE [LARGE SCALE GENOMIC DNA]</scope>
    <source>
        <strain evidence="3 4">DSM 20147</strain>
    </source>
</reference>